<organism evidence="6">
    <name type="scientific">Protopterus aethiopicus</name>
    <name type="common">Marbled lungfish</name>
    <dbReference type="NCBI Taxonomy" id="7886"/>
    <lineage>
        <taxon>Eukaryota</taxon>
        <taxon>Metazoa</taxon>
        <taxon>Chordata</taxon>
        <taxon>Craniata</taxon>
        <taxon>Vertebrata</taxon>
        <taxon>Euteleostomi</taxon>
        <taxon>Dipnomorpha</taxon>
        <taxon>Ceratodontiformes</taxon>
        <taxon>Lepidosirenoidei</taxon>
        <taxon>Protopteridae</taxon>
        <taxon>Protopterus</taxon>
    </lineage>
</organism>
<dbReference type="SMART" id="SM01391">
    <property type="entry name" value="Filament"/>
    <property type="match status" value="1"/>
</dbReference>
<proteinExistence type="evidence at transcript level"/>
<protein>
    <submittedName>
        <fullName evidence="6">Type I keratin 19</fullName>
    </submittedName>
</protein>
<gene>
    <name evidence="6" type="primary">krt19</name>
</gene>
<dbReference type="GO" id="GO:0005882">
    <property type="term" value="C:intermediate filament"/>
    <property type="evidence" value="ECO:0007669"/>
    <property type="project" value="UniProtKB-KW"/>
</dbReference>
<dbReference type="EMBL" id="AJ785793">
    <property type="protein sequence ID" value="CAH05049.1"/>
    <property type="molecule type" value="mRNA"/>
</dbReference>
<dbReference type="SUPFAM" id="SSF64593">
    <property type="entry name" value="Intermediate filament protein, coiled coil region"/>
    <property type="match status" value="2"/>
</dbReference>
<feature type="region of interest" description="Disordered" evidence="4">
    <location>
        <begin position="1"/>
        <end position="20"/>
    </location>
</feature>
<dbReference type="InterPro" id="IPR002957">
    <property type="entry name" value="Keratin_I"/>
</dbReference>
<dbReference type="PRINTS" id="PR01248">
    <property type="entry name" value="TYPE1KERATIN"/>
</dbReference>
<dbReference type="PANTHER" id="PTHR23239">
    <property type="entry name" value="INTERMEDIATE FILAMENT"/>
    <property type="match status" value="1"/>
</dbReference>
<dbReference type="PROSITE" id="PS51842">
    <property type="entry name" value="IF_ROD_2"/>
    <property type="match status" value="1"/>
</dbReference>
<feature type="domain" description="IF rod" evidence="5">
    <location>
        <begin position="104"/>
        <end position="418"/>
    </location>
</feature>
<dbReference type="AlphaFoldDB" id="Q5K2N8"/>
<reference evidence="6" key="2">
    <citation type="submission" date="2004-07" db="EMBL/GenBank/DDBJ databases">
        <title>Primary structure and evolution of intermediate filament proteins from the lungfish Protopterus aethiopicus.</title>
        <authorList>
            <person name="Bremer M."/>
        </authorList>
    </citation>
    <scope>NUCLEOTIDE SEQUENCE</scope>
</reference>
<name>Q5K2N8_PROAT</name>
<dbReference type="PANTHER" id="PTHR23239:SF344">
    <property type="entry name" value="KERATIN, TYPE I CYTOSKELETAL 15-LIKE"/>
    <property type="match status" value="1"/>
</dbReference>
<keyword evidence="2 3" id="KW-0175">Coiled coil</keyword>
<sequence>MSVQYAVSRQSGSVRGPGSVRISQLSSTSAPVVRKAYSMYGLGTGGRTLASAPAYGGNIVSSYFTSLGSAAGGLCGGYGAGSGFSNFAAAFGGVADGGFLGGNGKATMQNLNDRLASYLDKVRNLENANFELEQKIKDYYLKQSQGGEGTARDYSQYEKTIDDLRGKIQNENMEIASIMLGVDNAKLAAEDFKSKFEVEQTMRNNVEGDINGMRRLLDELTLSRADLELKIESLKEELAYMNKSHEEETGAIRNQIGGQISVDLEVAPSLDLPKALEEMRAQYDILEKKNKAEAEAWFNDRADALNKEVSTDTNVLQTQTTEVTDLTRTLQGLEIEHQSQLAMKNSLENTLAETEGRYGAMLQNIQSSIHDTEENLAHLRAETERQAREYQMLIDIKTKLENEIAVYHKLLEGEEGRSTDKHAD</sequence>
<feature type="coiled-coil region" evidence="3">
    <location>
        <begin position="210"/>
        <end position="244"/>
    </location>
</feature>
<dbReference type="Pfam" id="PF00038">
    <property type="entry name" value="Filament"/>
    <property type="match status" value="1"/>
</dbReference>
<dbReference type="Gene3D" id="1.20.5.1160">
    <property type="entry name" value="Vasodilator-stimulated phosphoprotein"/>
    <property type="match status" value="1"/>
</dbReference>
<feature type="coiled-coil region" evidence="3">
    <location>
        <begin position="108"/>
        <end position="174"/>
    </location>
</feature>
<feature type="coiled-coil region" evidence="3">
    <location>
        <begin position="362"/>
        <end position="389"/>
    </location>
</feature>
<dbReference type="FunFam" id="1.20.5.170:FF:000002">
    <property type="entry name" value="Type I keratin KA11"/>
    <property type="match status" value="1"/>
</dbReference>
<evidence type="ECO:0000256" key="3">
    <source>
        <dbReference type="SAM" id="Coils"/>
    </source>
</evidence>
<dbReference type="Gene3D" id="1.20.5.500">
    <property type="entry name" value="Single helix bin"/>
    <property type="match status" value="1"/>
</dbReference>
<dbReference type="Gene3D" id="1.20.5.170">
    <property type="match status" value="1"/>
</dbReference>
<keyword evidence="1" id="KW-0403">Intermediate filament</keyword>
<evidence type="ECO:0000256" key="1">
    <source>
        <dbReference type="ARBA" id="ARBA00022754"/>
    </source>
</evidence>
<reference evidence="6" key="1">
    <citation type="journal article" date="2004" name="Eur. J. Cell Biol.">
        <title>Evolution of tissue-specific keratins as deduced from novel cDNA sequences of the lungfish Protopterus aethiopicus.</title>
        <authorList>
            <person name="Schaffeld M."/>
            <person name="Bremer M."/>
            <person name="Hunzinger C."/>
            <person name="Markl J."/>
        </authorList>
    </citation>
    <scope>NUCLEOTIDE SEQUENCE</scope>
</reference>
<feature type="compositionally biased region" description="Polar residues" evidence="4">
    <location>
        <begin position="1"/>
        <end position="13"/>
    </location>
</feature>
<accession>Q5K2N8</accession>
<evidence type="ECO:0000256" key="2">
    <source>
        <dbReference type="ARBA" id="ARBA00023054"/>
    </source>
</evidence>
<evidence type="ECO:0000313" key="6">
    <source>
        <dbReference type="EMBL" id="CAH05049.1"/>
    </source>
</evidence>
<dbReference type="GO" id="GO:0005198">
    <property type="term" value="F:structural molecule activity"/>
    <property type="evidence" value="ECO:0007669"/>
    <property type="project" value="InterPro"/>
</dbReference>
<dbReference type="FunFam" id="1.20.5.500:FF:000001">
    <property type="entry name" value="Type II keratin 23"/>
    <property type="match status" value="1"/>
</dbReference>
<evidence type="ECO:0000256" key="4">
    <source>
        <dbReference type="SAM" id="MobiDB-lite"/>
    </source>
</evidence>
<dbReference type="InterPro" id="IPR039008">
    <property type="entry name" value="IF_rod_dom"/>
</dbReference>
<keyword evidence="6" id="KW-0416">Keratin</keyword>
<evidence type="ECO:0000259" key="5">
    <source>
        <dbReference type="PROSITE" id="PS51842"/>
    </source>
</evidence>
<feature type="coiled-coil region" evidence="3">
    <location>
        <begin position="276"/>
        <end position="336"/>
    </location>
</feature>